<organism evidence="4 5">
    <name type="scientific">Cytospora mali</name>
    <name type="common">Apple Valsa canker fungus</name>
    <name type="synonym">Valsa mali</name>
    <dbReference type="NCBI Taxonomy" id="578113"/>
    <lineage>
        <taxon>Eukaryota</taxon>
        <taxon>Fungi</taxon>
        <taxon>Dikarya</taxon>
        <taxon>Ascomycota</taxon>
        <taxon>Pezizomycotina</taxon>
        <taxon>Sordariomycetes</taxon>
        <taxon>Sordariomycetidae</taxon>
        <taxon>Diaporthales</taxon>
        <taxon>Cytosporaceae</taxon>
        <taxon>Cytospora</taxon>
    </lineage>
</organism>
<dbReference type="SUPFAM" id="SSF48403">
    <property type="entry name" value="Ankyrin repeat"/>
    <property type="match status" value="3"/>
</dbReference>
<dbReference type="Proteomes" id="UP000078576">
    <property type="component" value="Unassembled WGS sequence"/>
</dbReference>
<sequence length="833" mass="93505">MISITDLPSEVVVLIAEACRVPEKSALVRINQQLNNLLTPILYRYNIQREGSSAMFWAAQRGRTEILERLVSYGAEVNDNTASRFRVVHRPYYPYGPRHSDHDTFFTPLHIAAKFGQDDTVKWLLKHGARIEAMAHNLCACQDDVVDIANDNDFNPRFSPLVTALHIAICNGHLETAKLLVSYGADVDVGIATPLHTAARYNNTEAVSFLLENELFHVEEPDRYGHAPLHLACMEFRDLVAMEKLLEFGADLETNNDDGMTPLAFACDRGYFNAALKLLDKGANHDVEWDGQTPIQAAALSMRHFFPRKPPPDPETWEDERETLIRRLLEFGVDVDETGGLGTTPLHIAAAGRSLARTLQCFLVAGANIHSLDDLQQQPLHVAFESGHLPSIMVNILPLLRQGAQLDAQCIRGCSAFDCALEMARARSNYTIIDFILQHATAANFSPGFLNEAVTSSCHCGRFDECRVLIRHGAEIDISRREVRSQLSEGIEARKLSKIQFFLDTFPDHLTSCGALKLALETYICANDSEMTIIRALLDRPDLQVSICGDDDATPLHVACKHHHNLEVIQRLLDRHSEVNIFDKSYETPLSYSVRQRCSLTVKMLLRHGADPYMTASEEDWHAYVNIQRATSFYSIVPDEIADDHHNAFHLSIENHCRGVAGLPSCQHGFRESHLEILLQDRSLPPLPTDPSQLNYVNFATSYPESLAILLQKGADPNAGGHCEQPPLVYTVKSAHRCIPEVIAMLLRYGADIHQKCVEGESFLDFFKKAIEIESQLTDDEAEFKDQDMERICTLVRHFHVVVDADSGNERINPRPEEEVKIACRDLSRRKNA</sequence>
<proteinExistence type="predicted"/>
<gene>
    <name evidence="4" type="ORF">VP1G_04699</name>
</gene>
<keyword evidence="1" id="KW-0677">Repeat</keyword>
<dbReference type="PANTHER" id="PTHR24161">
    <property type="entry name" value="ANK_REP_REGION DOMAIN-CONTAINING PROTEIN-RELATED"/>
    <property type="match status" value="1"/>
</dbReference>
<dbReference type="InterPro" id="IPR036770">
    <property type="entry name" value="Ankyrin_rpt-contain_sf"/>
</dbReference>
<dbReference type="Pfam" id="PF13637">
    <property type="entry name" value="Ank_4"/>
    <property type="match status" value="1"/>
</dbReference>
<reference evidence="5" key="1">
    <citation type="submission" date="2014-12" db="EMBL/GenBank/DDBJ databases">
        <title>Genome Sequence of Valsa Canker Pathogens Uncovers a Specific Adaption of Colonization on Woody Bark.</title>
        <authorList>
            <person name="Yin Z."/>
            <person name="Liu H."/>
            <person name="Gao X."/>
            <person name="Li Z."/>
            <person name="Song N."/>
            <person name="Ke X."/>
            <person name="Dai Q."/>
            <person name="Wu Y."/>
            <person name="Sun Y."/>
            <person name="Xu J.-R."/>
            <person name="Kang Z.K."/>
            <person name="Wang L."/>
            <person name="Huang L."/>
        </authorList>
    </citation>
    <scope>NUCLEOTIDE SEQUENCE [LARGE SCALE GENOMIC DNA]</scope>
    <source>
        <strain evidence="5">SXYL134</strain>
    </source>
</reference>
<keyword evidence="2 3" id="KW-0040">ANK repeat</keyword>
<dbReference type="GO" id="GO:0019706">
    <property type="term" value="F:protein-cysteine S-palmitoyltransferase activity"/>
    <property type="evidence" value="ECO:0007669"/>
    <property type="project" value="UniProtKB-EC"/>
</dbReference>
<feature type="repeat" description="ANK" evidence="3">
    <location>
        <begin position="50"/>
        <end position="82"/>
    </location>
</feature>
<keyword evidence="5" id="KW-1185">Reference proteome</keyword>
<dbReference type="EMBL" id="KN714699">
    <property type="protein sequence ID" value="KUI57421.1"/>
    <property type="molecule type" value="Genomic_DNA"/>
</dbReference>
<feature type="repeat" description="ANK" evidence="3">
    <location>
        <begin position="104"/>
        <end position="136"/>
    </location>
</feature>
<name>A0A194V0M2_CYTMA</name>
<protein>
    <submittedName>
        <fullName evidence="4">Ankyrin-1</fullName>
    </submittedName>
</protein>
<dbReference type="STRING" id="694573.A0A194V0M2"/>
<feature type="repeat" description="ANK" evidence="3">
    <location>
        <begin position="551"/>
        <end position="584"/>
    </location>
</feature>
<feature type="repeat" description="ANK" evidence="3">
    <location>
        <begin position="341"/>
        <end position="374"/>
    </location>
</feature>
<feature type="repeat" description="ANK" evidence="3">
    <location>
        <begin position="258"/>
        <end position="290"/>
    </location>
</feature>
<dbReference type="OrthoDB" id="341259at2759"/>
<feature type="repeat" description="ANK" evidence="3">
    <location>
        <begin position="224"/>
        <end position="257"/>
    </location>
</feature>
<dbReference type="Pfam" id="PF12796">
    <property type="entry name" value="Ank_2"/>
    <property type="match status" value="3"/>
</dbReference>
<dbReference type="SMART" id="SM00248">
    <property type="entry name" value="ANK"/>
    <property type="match status" value="13"/>
</dbReference>
<dbReference type="Gene3D" id="1.25.40.20">
    <property type="entry name" value="Ankyrin repeat-containing domain"/>
    <property type="match status" value="5"/>
</dbReference>
<dbReference type="InterPro" id="IPR002110">
    <property type="entry name" value="Ankyrin_rpt"/>
</dbReference>
<evidence type="ECO:0000256" key="3">
    <source>
        <dbReference type="PROSITE-ProRule" id="PRU00023"/>
    </source>
</evidence>
<evidence type="ECO:0000256" key="2">
    <source>
        <dbReference type="ARBA" id="ARBA00023043"/>
    </source>
</evidence>
<dbReference type="PANTHER" id="PTHR24161:SF124">
    <property type="entry name" value="TRANSIENT RECEPTOR POTENTIAL CHANNEL PYREXIA"/>
    <property type="match status" value="1"/>
</dbReference>
<evidence type="ECO:0000313" key="4">
    <source>
        <dbReference type="EMBL" id="KUI57421.1"/>
    </source>
</evidence>
<dbReference type="AlphaFoldDB" id="A0A194V0M2"/>
<dbReference type="PROSITE" id="PS50297">
    <property type="entry name" value="ANK_REP_REGION"/>
    <property type="match status" value="7"/>
</dbReference>
<evidence type="ECO:0000313" key="5">
    <source>
        <dbReference type="Proteomes" id="UP000078576"/>
    </source>
</evidence>
<accession>A0A194V0M2</accession>
<dbReference type="PROSITE" id="PS50088">
    <property type="entry name" value="ANK_REPEAT"/>
    <property type="match status" value="7"/>
</dbReference>
<evidence type="ECO:0000256" key="1">
    <source>
        <dbReference type="ARBA" id="ARBA00022737"/>
    </source>
</evidence>
<feature type="repeat" description="ANK" evidence="3">
    <location>
        <begin position="163"/>
        <end position="189"/>
    </location>
</feature>